<dbReference type="PANTHER" id="PTHR33223">
    <property type="entry name" value="CCHC-TYPE DOMAIN-CONTAINING PROTEIN"/>
    <property type="match status" value="1"/>
</dbReference>
<dbReference type="Proteomes" id="UP001417504">
    <property type="component" value="Unassembled WGS sequence"/>
</dbReference>
<dbReference type="Pfam" id="PF03732">
    <property type="entry name" value="Retrotrans_gag"/>
    <property type="match status" value="1"/>
</dbReference>
<reference evidence="3 4" key="1">
    <citation type="submission" date="2024-01" db="EMBL/GenBank/DDBJ databases">
        <title>Genome assemblies of Stephania.</title>
        <authorList>
            <person name="Yang L."/>
        </authorList>
    </citation>
    <scope>NUCLEOTIDE SEQUENCE [LARGE SCALE GENOMIC DNA]</scope>
    <source>
        <strain evidence="3">QJT</strain>
        <tissue evidence="3">Leaf</tissue>
    </source>
</reference>
<dbReference type="AlphaFoldDB" id="A0AAP0I5K8"/>
<dbReference type="InterPro" id="IPR005162">
    <property type="entry name" value="Retrotrans_gag_dom"/>
</dbReference>
<keyword evidence="4" id="KW-1185">Reference proteome</keyword>
<feature type="region of interest" description="Disordered" evidence="1">
    <location>
        <begin position="170"/>
        <end position="203"/>
    </location>
</feature>
<name>A0AAP0I5K8_9MAGN</name>
<proteinExistence type="predicted"/>
<dbReference type="PANTHER" id="PTHR33223:SF6">
    <property type="entry name" value="CCHC-TYPE DOMAIN-CONTAINING PROTEIN"/>
    <property type="match status" value="1"/>
</dbReference>
<evidence type="ECO:0000313" key="4">
    <source>
        <dbReference type="Proteomes" id="UP001417504"/>
    </source>
</evidence>
<evidence type="ECO:0000259" key="2">
    <source>
        <dbReference type="Pfam" id="PF03732"/>
    </source>
</evidence>
<feature type="domain" description="Retrotransposon gag" evidence="2">
    <location>
        <begin position="49"/>
        <end position="139"/>
    </location>
</feature>
<dbReference type="EMBL" id="JBBNAE010000007">
    <property type="protein sequence ID" value="KAK9109079.1"/>
    <property type="molecule type" value="Genomic_DNA"/>
</dbReference>
<evidence type="ECO:0000256" key="1">
    <source>
        <dbReference type="SAM" id="MobiDB-lite"/>
    </source>
</evidence>
<protein>
    <recommendedName>
        <fullName evidence="2">Retrotransposon gag domain-containing protein</fullName>
    </recommendedName>
</protein>
<organism evidence="3 4">
    <name type="scientific">Stephania japonica</name>
    <dbReference type="NCBI Taxonomy" id="461633"/>
    <lineage>
        <taxon>Eukaryota</taxon>
        <taxon>Viridiplantae</taxon>
        <taxon>Streptophyta</taxon>
        <taxon>Embryophyta</taxon>
        <taxon>Tracheophyta</taxon>
        <taxon>Spermatophyta</taxon>
        <taxon>Magnoliopsida</taxon>
        <taxon>Ranunculales</taxon>
        <taxon>Menispermaceae</taxon>
        <taxon>Menispermoideae</taxon>
        <taxon>Cissampelideae</taxon>
        <taxon>Stephania</taxon>
    </lineage>
</organism>
<gene>
    <name evidence="3" type="ORF">Sjap_017139</name>
</gene>
<accession>A0AAP0I5K8</accession>
<evidence type="ECO:0000313" key="3">
    <source>
        <dbReference type="EMBL" id="KAK9109079.1"/>
    </source>
</evidence>
<sequence>MVKDFMRFNPTYFTESVIPRLRRWLMTHRRLHQLLEVPEADQARISGYCLRGQAAVWWTTYTDIHSTPSTWAEFRQSFLDEYIPTEVQLRLREQFLGLRQGTMSVSQYMDRFRYLMMYAMDVANTERLQIYYFIRGLDERIGGVIVATGAETLQSVYDRALARETYLRHRGELGDKSGQSSHSDQRPKRRRAQSSSQEQDFRARRVRWQQDHDFINDRDSRNDQYDYDDEQINWSREDDQDQTDDQFSNDDCQTVHEIVPIPADNCDRDIVRDGTGIGGTELGSKIRG</sequence>
<comment type="caution">
    <text evidence="3">The sequence shown here is derived from an EMBL/GenBank/DDBJ whole genome shotgun (WGS) entry which is preliminary data.</text>
</comment>